<sequence length="340" mass="35906">MSTDVTSAAAEFARRQQSPLQRVQHQLHRRPWLSPLFLLVAAFIGFFIATPTFLTPNSMGILLQQTAIVAALAVGQTLIILTAGIDLSVGAIMVLSMMVMATLAKDDGMPGILALLIGVALAVGAGFLNGLLVTRINLPPFIVTLGTLSIFTAIALLYSGGSSIQAEHLPRLLNFLGEGFGIGEFRITWGIVVVILIYAVMAYVLSQTAWGRYVYAVGDDPESARLSGVPSKRVLLAVYTVAGLVYGLAAWILIGRAGAATPNAVPDANLQSITAVVIGGTSLFGGRGRLIGTLIGALIVQTLQFGLSQMGVDQQWRVLATGILVIVAVAIDQWIRKVKS</sequence>
<feature type="transmembrane region" description="Helical" evidence="6">
    <location>
        <begin position="290"/>
        <end position="310"/>
    </location>
</feature>
<evidence type="ECO:0000256" key="6">
    <source>
        <dbReference type="SAM" id="Phobius"/>
    </source>
</evidence>
<dbReference type="CDD" id="cd06579">
    <property type="entry name" value="TM_PBP1_transp_AraH_like"/>
    <property type="match status" value="1"/>
</dbReference>
<comment type="subcellular location">
    <subcellularLocation>
        <location evidence="1">Cell membrane</location>
        <topology evidence="1">Multi-pass membrane protein</topology>
    </subcellularLocation>
</comment>
<dbReference type="Proteomes" id="UP000030011">
    <property type="component" value="Unassembled WGS sequence"/>
</dbReference>
<evidence type="ECO:0000256" key="1">
    <source>
        <dbReference type="ARBA" id="ARBA00004651"/>
    </source>
</evidence>
<dbReference type="EMBL" id="AVPK01000006">
    <property type="protein sequence ID" value="KGN37226.1"/>
    <property type="molecule type" value="Genomic_DNA"/>
</dbReference>
<feature type="transmembrane region" description="Helical" evidence="6">
    <location>
        <begin position="32"/>
        <end position="54"/>
    </location>
</feature>
<evidence type="ECO:0000313" key="8">
    <source>
        <dbReference type="Proteomes" id="UP000030011"/>
    </source>
</evidence>
<dbReference type="GO" id="GO:0022857">
    <property type="term" value="F:transmembrane transporter activity"/>
    <property type="evidence" value="ECO:0007669"/>
    <property type="project" value="InterPro"/>
</dbReference>
<feature type="transmembrane region" description="Helical" evidence="6">
    <location>
        <begin position="316"/>
        <end position="335"/>
    </location>
</feature>
<dbReference type="RefSeq" id="WP_035905450.1">
    <property type="nucleotide sequence ID" value="NZ_AVPK01000006.1"/>
</dbReference>
<evidence type="ECO:0000256" key="3">
    <source>
        <dbReference type="ARBA" id="ARBA00022692"/>
    </source>
</evidence>
<keyword evidence="2" id="KW-1003">Cell membrane</keyword>
<protein>
    <submittedName>
        <fullName evidence="7">ABC transporter permease</fullName>
    </submittedName>
</protein>
<dbReference type="InterPro" id="IPR001851">
    <property type="entry name" value="ABC_transp_permease"/>
</dbReference>
<dbReference type="Pfam" id="PF02653">
    <property type="entry name" value="BPD_transp_2"/>
    <property type="match status" value="1"/>
</dbReference>
<dbReference type="PANTHER" id="PTHR32196:SF72">
    <property type="entry name" value="RIBOSE IMPORT PERMEASE PROTEIN RBSC"/>
    <property type="match status" value="1"/>
</dbReference>
<dbReference type="OrthoDB" id="9808136at2"/>
<keyword evidence="5 6" id="KW-0472">Membrane</keyword>
<feature type="transmembrane region" description="Helical" evidence="6">
    <location>
        <begin position="66"/>
        <end position="99"/>
    </location>
</feature>
<dbReference type="eggNOG" id="COG1172">
    <property type="taxonomic scope" value="Bacteria"/>
</dbReference>
<dbReference type="AlphaFoldDB" id="A0A0A0JNM3"/>
<evidence type="ECO:0000256" key="2">
    <source>
        <dbReference type="ARBA" id="ARBA00022475"/>
    </source>
</evidence>
<dbReference type="PANTHER" id="PTHR32196">
    <property type="entry name" value="ABC TRANSPORTER PERMEASE PROTEIN YPHD-RELATED-RELATED"/>
    <property type="match status" value="1"/>
</dbReference>
<name>A0A0A0JNM3_9MICO</name>
<organism evidence="7 8">
    <name type="scientific">Knoellia subterranea KCTC 19937</name>
    <dbReference type="NCBI Taxonomy" id="1385521"/>
    <lineage>
        <taxon>Bacteria</taxon>
        <taxon>Bacillati</taxon>
        <taxon>Actinomycetota</taxon>
        <taxon>Actinomycetes</taxon>
        <taxon>Micrococcales</taxon>
        <taxon>Intrasporangiaceae</taxon>
        <taxon>Knoellia</taxon>
    </lineage>
</organism>
<feature type="transmembrane region" description="Helical" evidence="6">
    <location>
        <begin position="138"/>
        <end position="158"/>
    </location>
</feature>
<keyword evidence="8" id="KW-1185">Reference proteome</keyword>
<evidence type="ECO:0000256" key="4">
    <source>
        <dbReference type="ARBA" id="ARBA00022989"/>
    </source>
</evidence>
<evidence type="ECO:0000256" key="5">
    <source>
        <dbReference type="ARBA" id="ARBA00023136"/>
    </source>
</evidence>
<feature type="transmembrane region" description="Helical" evidence="6">
    <location>
        <begin position="111"/>
        <end position="132"/>
    </location>
</feature>
<accession>A0A0A0JNM3</accession>
<keyword evidence="4 6" id="KW-1133">Transmembrane helix</keyword>
<gene>
    <name evidence="7" type="ORF">N803_15405</name>
</gene>
<feature type="transmembrane region" description="Helical" evidence="6">
    <location>
        <begin position="187"/>
        <end position="205"/>
    </location>
</feature>
<dbReference type="GO" id="GO:0005886">
    <property type="term" value="C:plasma membrane"/>
    <property type="evidence" value="ECO:0007669"/>
    <property type="project" value="UniProtKB-SubCell"/>
</dbReference>
<feature type="transmembrane region" description="Helical" evidence="6">
    <location>
        <begin position="234"/>
        <end position="254"/>
    </location>
</feature>
<proteinExistence type="predicted"/>
<keyword evidence="3 6" id="KW-0812">Transmembrane</keyword>
<reference evidence="7 8" key="1">
    <citation type="submission" date="2013-08" db="EMBL/GenBank/DDBJ databases">
        <title>The genome sequence of Knoellia subterranea.</title>
        <authorList>
            <person name="Zhu W."/>
            <person name="Wang G."/>
        </authorList>
    </citation>
    <scope>NUCLEOTIDE SEQUENCE [LARGE SCALE GENOMIC DNA]</scope>
    <source>
        <strain evidence="7 8">KCTC 19937</strain>
    </source>
</reference>
<comment type="caution">
    <text evidence="7">The sequence shown here is derived from an EMBL/GenBank/DDBJ whole genome shotgun (WGS) entry which is preliminary data.</text>
</comment>
<dbReference type="STRING" id="1385521.N803_15405"/>
<evidence type="ECO:0000313" key="7">
    <source>
        <dbReference type="EMBL" id="KGN37226.1"/>
    </source>
</evidence>